<feature type="chain" id="PRO_5039087563" evidence="1">
    <location>
        <begin position="28"/>
        <end position="72"/>
    </location>
</feature>
<keyword evidence="1" id="KW-0732">Signal</keyword>
<gene>
    <name evidence="2" type="ORF">HLB23_20020</name>
</gene>
<comment type="caution">
    <text evidence="2">The sequence shown here is derived from an EMBL/GenBank/DDBJ whole genome shotgun (WGS) entry which is preliminary data.</text>
</comment>
<dbReference type="Proteomes" id="UP000586827">
    <property type="component" value="Unassembled WGS sequence"/>
</dbReference>
<evidence type="ECO:0000313" key="3">
    <source>
        <dbReference type="Proteomes" id="UP000586827"/>
    </source>
</evidence>
<protein>
    <submittedName>
        <fullName evidence="2">Uncharacterized protein</fullName>
    </submittedName>
</protein>
<sequence length="72" mass="7049">MRSSLRTAVLTLALLGAPCAAIAPATAIPLTQTEPAVVAPQPAGPIGIACILIYPAPPECALASLSAGISSK</sequence>
<evidence type="ECO:0000256" key="1">
    <source>
        <dbReference type="SAM" id="SignalP"/>
    </source>
</evidence>
<feature type="signal peptide" evidence="1">
    <location>
        <begin position="1"/>
        <end position="27"/>
    </location>
</feature>
<dbReference type="AlphaFoldDB" id="A0A849C8A4"/>
<organism evidence="2 3">
    <name type="scientific">Nocardia uniformis</name>
    <dbReference type="NCBI Taxonomy" id="53432"/>
    <lineage>
        <taxon>Bacteria</taxon>
        <taxon>Bacillati</taxon>
        <taxon>Actinomycetota</taxon>
        <taxon>Actinomycetes</taxon>
        <taxon>Mycobacteriales</taxon>
        <taxon>Nocardiaceae</taxon>
        <taxon>Nocardia</taxon>
    </lineage>
</organism>
<reference evidence="2 3" key="1">
    <citation type="submission" date="2020-05" db="EMBL/GenBank/DDBJ databases">
        <title>MicrobeNet Type strains.</title>
        <authorList>
            <person name="Nicholson A.C."/>
        </authorList>
    </citation>
    <scope>NUCLEOTIDE SEQUENCE [LARGE SCALE GENOMIC DNA]</scope>
    <source>
        <strain evidence="2 3">JCM 3224</strain>
    </source>
</reference>
<name>A0A849C8A4_9NOCA</name>
<dbReference type="EMBL" id="JABELX010000007">
    <property type="protein sequence ID" value="NNH72117.1"/>
    <property type="molecule type" value="Genomic_DNA"/>
</dbReference>
<keyword evidence="3" id="KW-1185">Reference proteome</keyword>
<evidence type="ECO:0000313" key="2">
    <source>
        <dbReference type="EMBL" id="NNH72117.1"/>
    </source>
</evidence>
<proteinExistence type="predicted"/>
<accession>A0A849C8A4</accession>
<dbReference type="RefSeq" id="WP_067518627.1">
    <property type="nucleotide sequence ID" value="NZ_JABELX010000007.1"/>
</dbReference>